<dbReference type="InterPro" id="IPR016136">
    <property type="entry name" value="DNA_helicase_N/primase_C"/>
</dbReference>
<dbReference type="Proteomes" id="UP000219215">
    <property type="component" value="Plasmid pbDPRO"/>
</dbReference>
<keyword evidence="6" id="KW-1185">Reference proteome</keyword>
<reference evidence="6" key="1">
    <citation type="submission" date="2017-09" db="EMBL/GenBank/DDBJ databases">
        <authorList>
            <person name="Regsiter A."/>
            <person name="William W."/>
        </authorList>
    </citation>
    <scope>NUCLEOTIDE SEQUENCE [LARGE SCALE GENOMIC DNA]</scope>
    <source>
        <strain evidence="6">500-1</strain>
        <plasmid evidence="6">pbdpro</plasmid>
    </source>
</reference>
<proteinExistence type="predicted"/>
<evidence type="ECO:0000256" key="2">
    <source>
        <dbReference type="ARBA" id="ARBA00022705"/>
    </source>
</evidence>
<feature type="domain" description="DNA helicase DnaB-like N-terminal" evidence="4">
    <location>
        <begin position="3"/>
        <end position="50"/>
    </location>
</feature>
<evidence type="ECO:0000313" key="5">
    <source>
        <dbReference type="EMBL" id="SOB62169.1"/>
    </source>
</evidence>
<evidence type="ECO:0000256" key="3">
    <source>
        <dbReference type="ARBA" id="ARBA00023125"/>
    </source>
</evidence>
<keyword evidence="5" id="KW-0614">Plasmid</keyword>
<dbReference type="InterPro" id="IPR036185">
    <property type="entry name" value="DNA_heli_DnaB-like_N_sf"/>
</dbReference>
<geneLocation type="plasmid" evidence="6">
    <name>pbdpro</name>
</geneLocation>
<evidence type="ECO:0000313" key="6">
    <source>
        <dbReference type="Proteomes" id="UP000219215"/>
    </source>
</evidence>
<dbReference type="GO" id="GO:0006269">
    <property type="term" value="P:DNA replication, synthesis of primer"/>
    <property type="evidence" value="ECO:0007669"/>
    <property type="project" value="UniProtKB-KW"/>
</dbReference>
<dbReference type="KEGG" id="pprf:DPRO_PB0002"/>
<organism evidence="5 6">
    <name type="scientific">Pseudodesulfovibrio profundus</name>
    <dbReference type="NCBI Taxonomy" id="57320"/>
    <lineage>
        <taxon>Bacteria</taxon>
        <taxon>Pseudomonadati</taxon>
        <taxon>Thermodesulfobacteriota</taxon>
        <taxon>Desulfovibrionia</taxon>
        <taxon>Desulfovibrionales</taxon>
        <taxon>Desulfovibrionaceae</taxon>
    </lineage>
</organism>
<keyword evidence="3" id="KW-0238">DNA-binding</keyword>
<dbReference type="GO" id="GO:0003677">
    <property type="term" value="F:DNA binding"/>
    <property type="evidence" value="ECO:0007669"/>
    <property type="project" value="UniProtKB-KW"/>
</dbReference>
<keyword evidence="2" id="KW-0235">DNA replication</keyword>
<protein>
    <recommendedName>
        <fullName evidence="4">DNA helicase DnaB-like N-terminal domain-containing protein</fullName>
    </recommendedName>
</protein>
<evidence type="ECO:0000259" key="4">
    <source>
        <dbReference type="Pfam" id="PF00772"/>
    </source>
</evidence>
<dbReference type="SUPFAM" id="SSF48024">
    <property type="entry name" value="N-terminal domain of DnaB helicase"/>
    <property type="match status" value="1"/>
</dbReference>
<evidence type="ECO:0000256" key="1">
    <source>
        <dbReference type="ARBA" id="ARBA00022515"/>
    </source>
</evidence>
<keyword evidence="1" id="KW-0639">Primosome</keyword>
<dbReference type="AlphaFoldDB" id="A0A2C8FG67"/>
<dbReference type="InterPro" id="IPR007693">
    <property type="entry name" value="DNA_helicase_DnaB-like_N"/>
</dbReference>
<accession>A0A2C8FG67</accession>
<dbReference type="GO" id="GO:1990077">
    <property type="term" value="C:primosome complex"/>
    <property type="evidence" value="ECO:0007669"/>
    <property type="project" value="UniProtKB-KW"/>
</dbReference>
<sequence>MVIFTAMKNLAGKKSPIDLVTVKEELESMTMLAPIGGPVELFEIADILPDSD</sequence>
<name>A0A2C8FG67_9BACT</name>
<dbReference type="Pfam" id="PF00772">
    <property type="entry name" value="DnaB"/>
    <property type="match status" value="1"/>
</dbReference>
<dbReference type="GO" id="GO:0005524">
    <property type="term" value="F:ATP binding"/>
    <property type="evidence" value="ECO:0007669"/>
    <property type="project" value="InterPro"/>
</dbReference>
<dbReference type="GO" id="GO:0003678">
    <property type="term" value="F:DNA helicase activity"/>
    <property type="evidence" value="ECO:0007669"/>
    <property type="project" value="InterPro"/>
</dbReference>
<gene>
    <name evidence="5" type="ORF">DPRO_PB0002</name>
</gene>
<dbReference type="Gene3D" id="1.10.860.10">
    <property type="entry name" value="DNAb Helicase, Chain A"/>
    <property type="match status" value="1"/>
</dbReference>
<dbReference type="EMBL" id="LT907977">
    <property type="protein sequence ID" value="SOB62169.1"/>
    <property type="molecule type" value="Genomic_DNA"/>
</dbReference>